<dbReference type="Gene3D" id="3.40.640.10">
    <property type="entry name" value="Type I PLP-dependent aspartate aminotransferase-like (Major domain)"/>
    <property type="match status" value="1"/>
</dbReference>
<dbReference type="GO" id="GO:0003700">
    <property type="term" value="F:DNA-binding transcription factor activity"/>
    <property type="evidence" value="ECO:0007669"/>
    <property type="project" value="InterPro"/>
</dbReference>
<dbReference type="Gene3D" id="1.10.10.10">
    <property type="entry name" value="Winged helix-like DNA-binding domain superfamily/Winged helix DNA-binding domain"/>
    <property type="match status" value="1"/>
</dbReference>
<evidence type="ECO:0000256" key="3">
    <source>
        <dbReference type="ARBA" id="ARBA00022679"/>
    </source>
</evidence>
<proteinExistence type="inferred from homology"/>
<comment type="similarity">
    <text evidence="1">In the C-terminal section; belongs to the class-I pyridoxal-phosphate-dependent aminotransferase family.</text>
</comment>
<dbReference type="CDD" id="cd07377">
    <property type="entry name" value="WHTH_GntR"/>
    <property type="match status" value="1"/>
</dbReference>
<evidence type="ECO:0000313" key="12">
    <source>
        <dbReference type="Proteomes" id="UP000236649"/>
    </source>
</evidence>
<dbReference type="InterPro" id="IPR015424">
    <property type="entry name" value="PyrdxlP-dep_Trfase"/>
</dbReference>
<evidence type="ECO:0000313" key="9">
    <source>
        <dbReference type="EMBL" id="AUT73544.1"/>
    </source>
</evidence>
<dbReference type="PANTHER" id="PTHR46577">
    <property type="entry name" value="HTH-TYPE TRANSCRIPTIONAL REGULATORY PROTEIN GABR"/>
    <property type="match status" value="1"/>
</dbReference>
<dbReference type="SUPFAM" id="SSF46785">
    <property type="entry name" value="Winged helix' DNA-binding domain"/>
    <property type="match status" value="1"/>
</dbReference>
<dbReference type="GO" id="GO:0003677">
    <property type="term" value="F:DNA binding"/>
    <property type="evidence" value="ECO:0007669"/>
    <property type="project" value="UniProtKB-KW"/>
</dbReference>
<reference evidence="10 11" key="1">
    <citation type="journal article" date="2012" name="J. Bacteriol.">
        <title>Draft Genome Sequence of the Soil Bacterium Burkholderia terrae Strain BS001, Which Interacts with Fungal Surface Structures.</title>
        <authorList>
            <person name="Nazir R."/>
            <person name="Hansen M.A."/>
            <person name="Sorensen S."/>
            <person name="van Elsas J.D."/>
        </authorList>
    </citation>
    <scope>NUCLEOTIDE SEQUENCE [LARGE SCALE GENOMIC DNA]</scope>
    <source>
        <strain evidence="10 11">BS001</strain>
    </source>
</reference>
<keyword evidence="3" id="KW-0808">Transferase</keyword>
<dbReference type="CDD" id="cd00609">
    <property type="entry name" value="AAT_like"/>
    <property type="match status" value="1"/>
</dbReference>
<dbReference type="InterPro" id="IPR036390">
    <property type="entry name" value="WH_DNA-bd_sf"/>
</dbReference>
<evidence type="ECO:0000256" key="2">
    <source>
        <dbReference type="ARBA" id="ARBA00022576"/>
    </source>
</evidence>
<keyword evidence="6" id="KW-0238">DNA-binding</keyword>
<dbReference type="PROSITE" id="PS50949">
    <property type="entry name" value="HTH_GNTR"/>
    <property type="match status" value="1"/>
</dbReference>
<dbReference type="InterPro" id="IPR015422">
    <property type="entry name" value="PyrdxlP-dep_Trfase_small"/>
</dbReference>
<dbReference type="AlphaFoldDB" id="A0AAN1JG80"/>
<dbReference type="RefSeq" id="WP_007584620.1">
    <property type="nucleotide sequence ID" value="NZ_AKAU01000108.1"/>
</dbReference>
<dbReference type="Proteomes" id="UP000004980">
    <property type="component" value="Unassembled WGS sequence"/>
</dbReference>
<evidence type="ECO:0000256" key="6">
    <source>
        <dbReference type="ARBA" id="ARBA00023125"/>
    </source>
</evidence>
<dbReference type="SUPFAM" id="SSF53383">
    <property type="entry name" value="PLP-dependent transferases"/>
    <property type="match status" value="1"/>
</dbReference>
<dbReference type="InterPro" id="IPR004839">
    <property type="entry name" value="Aminotransferase_I/II_large"/>
</dbReference>
<keyword evidence="7" id="KW-0804">Transcription</keyword>
<evidence type="ECO:0000256" key="1">
    <source>
        <dbReference type="ARBA" id="ARBA00005384"/>
    </source>
</evidence>
<dbReference type="KEGG" id="phs:C2L64_34870"/>
<dbReference type="EMBL" id="CP026107">
    <property type="protein sequence ID" value="AUT73544.1"/>
    <property type="molecule type" value="Genomic_DNA"/>
</dbReference>
<dbReference type="Pfam" id="PF00155">
    <property type="entry name" value="Aminotran_1_2"/>
    <property type="match status" value="1"/>
</dbReference>
<dbReference type="InterPro" id="IPR036388">
    <property type="entry name" value="WH-like_DNA-bd_sf"/>
</dbReference>
<dbReference type="InterPro" id="IPR051446">
    <property type="entry name" value="HTH_trans_reg/aminotransferase"/>
</dbReference>
<organism evidence="9 12">
    <name type="scientific">Paraburkholderia hospita</name>
    <dbReference type="NCBI Taxonomy" id="169430"/>
    <lineage>
        <taxon>Bacteria</taxon>
        <taxon>Pseudomonadati</taxon>
        <taxon>Pseudomonadota</taxon>
        <taxon>Betaproteobacteria</taxon>
        <taxon>Burkholderiales</taxon>
        <taxon>Burkholderiaceae</taxon>
        <taxon>Paraburkholderia</taxon>
    </lineage>
</organism>
<protein>
    <submittedName>
        <fullName evidence="9">PLP-dependent aminotransferase family protein</fullName>
    </submittedName>
    <submittedName>
        <fullName evidence="10">Transcriptional regulator</fullName>
    </submittedName>
</protein>
<name>A0AAN1JG80_9BURK</name>
<sequence length="490" mass="54125">MKLYEKLADSIGDQIQRGVLLPGDRIPSVRQTSLNHHLSITTVIRAYLLLESRGMIESRPQSGYFVRARSVAGTKPAPLQAATPDASAEPSQIDISGLVLSTLQSIGVDGAVPLGSPYPDTALFPLQRINRYAHAIARQQTFWGVPSELPPGKPELIRQIARRYLENGAAVDPDEIVVTLGATEAINLCLQAVARPGDAIAVESPTFYAISHTIERMGMRVVEVPTDQKTGIDVSALAKLIESKQVDACLLMPNFHNPLGYQMPDERKRELVELTNRHHVPVIENAVYNELYFGDAPPGTLKSYDTQGLVLQCASFSKSLTPALRIGWVLAGRYRANIERLKLLNTLTTPSSAQLAIAEFLENDSYDHHLRRVRRTLMQHASLMRSAVERFFPEGTKMTNPAGGYLLWVELPRSTDSMRLYKSALDNGITIGPGCMFSRSGNFGDAFRLNYSYAWTPEIEGAVVTLGKLASRYAALQRKEEGEERDLAIR</sequence>
<dbReference type="Proteomes" id="UP000236649">
    <property type="component" value="Chromosome 3"/>
</dbReference>
<dbReference type="InterPro" id="IPR000524">
    <property type="entry name" value="Tscrpt_reg_HTH_GntR"/>
</dbReference>
<dbReference type="Gene3D" id="3.90.1150.10">
    <property type="entry name" value="Aspartate Aminotransferase, domain 1"/>
    <property type="match status" value="1"/>
</dbReference>
<evidence type="ECO:0000256" key="7">
    <source>
        <dbReference type="ARBA" id="ARBA00023163"/>
    </source>
</evidence>
<feature type="domain" description="HTH gntR-type" evidence="8">
    <location>
        <begin position="1"/>
        <end position="69"/>
    </location>
</feature>
<dbReference type="EMBL" id="AKAU01000108">
    <property type="protein sequence ID" value="EIM99038.1"/>
    <property type="molecule type" value="Genomic_DNA"/>
</dbReference>
<accession>A0AAN1JG80</accession>
<dbReference type="SMART" id="SM00345">
    <property type="entry name" value="HTH_GNTR"/>
    <property type="match status" value="1"/>
</dbReference>
<dbReference type="GO" id="GO:0030170">
    <property type="term" value="F:pyridoxal phosphate binding"/>
    <property type="evidence" value="ECO:0007669"/>
    <property type="project" value="InterPro"/>
</dbReference>
<keyword evidence="2 9" id="KW-0032">Aminotransferase</keyword>
<dbReference type="InterPro" id="IPR015421">
    <property type="entry name" value="PyrdxlP-dep_Trfase_major"/>
</dbReference>
<dbReference type="FunFam" id="3.40.640.10:FF:000023">
    <property type="entry name" value="Transcriptional regulator, GntR family"/>
    <property type="match status" value="1"/>
</dbReference>
<keyword evidence="5" id="KW-0805">Transcription regulation</keyword>
<gene>
    <name evidence="9" type="ORF">C2L64_34870</name>
    <name evidence="10" type="ORF">WQE_21721</name>
</gene>
<evidence type="ECO:0000313" key="11">
    <source>
        <dbReference type="Proteomes" id="UP000004980"/>
    </source>
</evidence>
<dbReference type="Pfam" id="PF00392">
    <property type="entry name" value="GntR"/>
    <property type="match status" value="1"/>
</dbReference>
<evidence type="ECO:0000256" key="4">
    <source>
        <dbReference type="ARBA" id="ARBA00022898"/>
    </source>
</evidence>
<dbReference type="GeneID" id="55533488"/>
<keyword evidence="4" id="KW-0663">Pyridoxal phosphate</keyword>
<dbReference type="GO" id="GO:0008483">
    <property type="term" value="F:transaminase activity"/>
    <property type="evidence" value="ECO:0007669"/>
    <property type="project" value="UniProtKB-KW"/>
</dbReference>
<reference evidence="9 12" key="2">
    <citation type="submission" date="2018-01" db="EMBL/GenBank/DDBJ databases">
        <title>Species boundaries and ecological features among Paraburkholderia terrae DSMZ17804T, P. hospita DSMZ17164T and P. caribensis DSMZ13236T.</title>
        <authorList>
            <person name="Pratama A.A."/>
        </authorList>
    </citation>
    <scope>NUCLEOTIDE SEQUENCE [LARGE SCALE GENOMIC DNA]</scope>
    <source>
        <strain evidence="9 12">DSM 17164</strain>
    </source>
</reference>
<evidence type="ECO:0000256" key="5">
    <source>
        <dbReference type="ARBA" id="ARBA00023015"/>
    </source>
</evidence>
<evidence type="ECO:0000259" key="8">
    <source>
        <dbReference type="PROSITE" id="PS50949"/>
    </source>
</evidence>
<keyword evidence="11" id="KW-1185">Reference proteome</keyword>
<dbReference type="PANTHER" id="PTHR46577:SF2">
    <property type="entry name" value="TRANSCRIPTIONAL REGULATORY PROTEIN"/>
    <property type="match status" value="1"/>
</dbReference>
<evidence type="ECO:0000313" key="10">
    <source>
        <dbReference type="EMBL" id="EIM99038.1"/>
    </source>
</evidence>